<evidence type="ECO:0000256" key="1">
    <source>
        <dbReference type="ARBA" id="ARBA00004651"/>
    </source>
</evidence>
<dbReference type="GO" id="GO:0017038">
    <property type="term" value="P:protein import"/>
    <property type="evidence" value="ECO:0007669"/>
    <property type="project" value="TreeGrafter"/>
</dbReference>
<dbReference type="GO" id="GO:0005886">
    <property type="term" value="C:plasma membrane"/>
    <property type="evidence" value="ECO:0007669"/>
    <property type="project" value="UniProtKB-SubCell"/>
</dbReference>
<keyword evidence="5 7" id="KW-0472">Membrane</keyword>
<name>A0A871Y7I0_9PROT</name>
<dbReference type="InterPro" id="IPR002898">
    <property type="entry name" value="MotA_ExbB_proton_chnl"/>
</dbReference>
<evidence type="ECO:0000256" key="2">
    <source>
        <dbReference type="ARBA" id="ARBA00022475"/>
    </source>
</evidence>
<keyword evidence="3 7" id="KW-0812">Transmembrane</keyword>
<evidence type="ECO:0000256" key="6">
    <source>
        <dbReference type="RuleBase" id="RU004057"/>
    </source>
</evidence>
<evidence type="ECO:0000256" key="5">
    <source>
        <dbReference type="ARBA" id="ARBA00023136"/>
    </source>
</evidence>
<proteinExistence type="inferred from homology"/>
<evidence type="ECO:0000259" key="8">
    <source>
        <dbReference type="Pfam" id="PF01618"/>
    </source>
</evidence>
<feature type="transmembrane region" description="Helical" evidence="7">
    <location>
        <begin position="117"/>
        <end position="137"/>
    </location>
</feature>
<evidence type="ECO:0000256" key="4">
    <source>
        <dbReference type="ARBA" id="ARBA00022989"/>
    </source>
</evidence>
<evidence type="ECO:0000313" key="9">
    <source>
        <dbReference type="EMBL" id="QOV08970.1"/>
    </source>
</evidence>
<reference evidence="9" key="1">
    <citation type="submission" date="2020-10" db="EMBL/GenBank/DDBJ databases">
        <title>Diverse heliorhodopsins detected via functional metagenomics in peat lake Actinobacteria, Chloroflexi and Archaea.</title>
        <authorList>
            <person name="Chazan A."/>
            <person name="Rozenberg A."/>
            <person name="Tahan R."/>
            <person name="Mannen K."/>
            <person name="Nagata T."/>
            <person name="Yaish S."/>
            <person name="Larom S."/>
            <person name="Kandori H."/>
            <person name="Inoue K."/>
            <person name="Beja O."/>
            <person name="Pushkarev A."/>
        </authorList>
    </citation>
    <scope>NUCLEOTIDE SEQUENCE</scope>
</reference>
<evidence type="ECO:0000256" key="7">
    <source>
        <dbReference type="SAM" id="Phobius"/>
    </source>
</evidence>
<accession>A0A871Y7I0</accession>
<feature type="transmembrane region" description="Helical" evidence="7">
    <location>
        <begin position="6"/>
        <end position="27"/>
    </location>
</feature>
<dbReference type="AlphaFoldDB" id="A0A871Y7I0"/>
<organism evidence="9">
    <name type="scientific">uncultured beta proteobacterium</name>
    <dbReference type="NCBI Taxonomy" id="86027"/>
    <lineage>
        <taxon>Bacteria</taxon>
        <taxon>Pseudomonadati</taxon>
        <taxon>Pseudomonadota</taxon>
        <taxon>Betaproteobacteria</taxon>
        <taxon>environmental samples</taxon>
    </lineage>
</organism>
<sequence length="216" mass="23242">MLDALIVHAVLVILVLLSVVTWTLAWLKIRQNQKAVSEMKNFEQQFFKLHDWSQLKALLQTAQGPLASMAAAGVEAVEDLQASGPSVLIDPQLVVERVLQQALQEQLRAQERGLSELATIGSISPFVGLFGTVWGIMNALKNIGESGQASIDVVAGPVGEALIATAVGIAVAVPAVLFYNVLLRKQKLRVTQMEAFADSFARLALKYLSSPSGARP</sequence>
<feature type="transmembrane region" description="Helical" evidence="7">
    <location>
        <begin position="161"/>
        <end position="183"/>
    </location>
</feature>
<feature type="domain" description="MotA/TolQ/ExbB proton channel" evidence="8">
    <location>
        <begin position="92"/>
        <end position="194"/>
    </location>
</feature>
<dbReference type="PANTHER" id="PTHR30625:SF3">
    <property type="entry name" value="TOL-PAL SYSTEM PROTEIN TOLQ"/>
    <property type="match status" value="1"/>
</dbReference>
<dbReference type="PANTHER" id="PTHR30625">
    <property type="entry name" value="PROTEIN TOLQ"/>
    <property type="match status" value="1"/>
</dbReference>
<evidence type="ECO:0000256" key="3">
    <source>
        <dbReference type="ARBA" id="ARBA00022692"/>
    </source>
</evidence>
<comment type="similarity">
    <text evidence="6">Belongs to the exbB/tolQ family.</text>
</comment>
<keyword evidence="4 7" id="KW-1133">Transmembrane helix</keyword>
<dbReference type="EMBL" id="MW122879">
    <property type="protein sequence ID" value="QOV08970.1"/>
    <property type="molecule type" value="Genomic_DNA"/>
</dbReference>
<gene>
    <name evidence="9" type="primary">tolQ</name>
    <name evidence="9" type="ORF">HULAa45C8_00005</name>
</gene>
<protein>
    <submittedName>
        <fullName evidence="9">Tol-Pal system protein TolQ</fullName>
    </submittedName>
</protein>
<dbReference type="InterPro" id="IPR050790">
    <property type="entry name" value="ExbB/TolQ_transport"/>
</dbReference>
<dbReference type="Pfam" id="PF01618">
    <property type="entry name" value="MotA_ExbB"/>
    <property type="match status" value="1"/>
</dbReference>
<comment type="subcellular location">
    <subcellularLocation>
        <location evidence="1">Cell membrane</location>
        <topology evidence="1">Multi-pass membrane protein</topology>
    </subcellularLocation>
    <subcellularLocation>
        <location evidence="6">Membrane</location>
        <topology evidence="6">Multi-pass membrane protein</topology>
    </subcellularLocation>
</comment>
<keyword evidence="6" id="KW-0813">Transport</keyword>
<keyword evidence="2" id="KW-1003">Cell membrane</keyword>
<keyword evidence="6" id="KW-0653">Protein transport</keyword>